<organism evidence="1 2">
    <name type="scientific">Aegilops tauschii subsp. strangulata</name>
    <name type="common">Goatgrass</name>
    <dbReference type="NCBI Taxonomy" id="200361"/>
    <lineage>
        <taxon>Eukaryota</taxon>
        <taxon>Viridiplantae</taxon>
        <taxon>Streptophyta</taxon>
        <taxon>Embryophyta</taxon>
        <taxon>Tracheophyta</taxon>
        <taxon>Spermatophyta</taxon>
        <taxon>Magnoliopsida</taxon>
        <taxon>Liliopsida</taxon>
        <taxon>Poales</taxon>
        <taxon>Poaceae</taxon>
        <taxon>BOP clade</taxon>
        <taxon>Pooideae</taxon>
        <taxon>Triticodae</taxon>
        <taxon>Triticeae</taxon>
        <taxon>Triticinae</taxon>
        <taxon>Aegilops</taxon>
    </lineage>
</organism>
<dbReference type="EnsemblPlants" id="AET6Gv20738300.6">
    <property type="protein sequence ID" value="AET6Gv20738300.6"/>
    <property type="gene ID" value="AET6Gv20738300"/>
</dbReference>
<reference evidence="1" key="5">
    <citation type="journal article" date="2021" name="G3 (Bethesda)">
        <title>Aegilops tauschii genome assembly Aet v5.0 features greater sequence contiguity and improved annotation.</title>
        <authorList>
            <person name="Wang L."/>
            <person name="Zhu T."/>
            <person name="Rodriguez J.C."/>
            <person name="Deal K.R."/>
            <person name="Dubcovsky J."/>
            <person name="McGuire P.E."/>
            <person name="Lux T."/>
            <person name="Spannagl M."/>
            <person name="Mayer K.F.X."/>
            <person name="Baldrich P."/>
            <person name="Meyers B.C."/>
            <person name="Huo N."/>
            <person name="Gu Y.Q."/>
            <person name="Zhou H."/>
            <person name="Devos K.M."/>
            <person name="Bennetzen J.L."/>
            <person name="Unver T."/>
            <person name="Budak H."/>
            <person name="Gulick P.J."/>
            <person name="Galiba G."/>
            <person name="Kalapos B."/>
            <person name="Nelson D.R."/>
            <person name="Li P."/>
            <person name="You F.M."/>
            <person name="Luo M.C."/>
            <person name="Dvorak J."/>
        </authorList>
    </citation>
    <scope>NUCLEOTIDE SEQUENCE [LARGE SCALE GENOMIC DNA]</scope>
    <source>
        <strain evidence="1">cv. AL8/78</strain>
    </source>
</reference>
<evidence type="ECO:0000313" key="1">
    <source>
        <dbReference type="EnsemblPlants" id="AET6Gv20738300.6"/>
    </source>
</evidence>
<sequence length="103" mass="12443">MRSYTGYEMLLEVWFWDMLLFKLQFPYLLVLAIPTNTDDTCSISSSGSRHMWQHFWVDFVHLLFVSFEFEYSVQLSLNMLKLILYTLNKINVLYLTKFCFVME</sequence>
<dbReference type="AlphaFoldDB" id="A0A453PI71"/>
<reference evidence="1" key="4">
    <citation type="submission" date="2019-03" db="UniProtKB">
        <authorList>
            <consortium name="EnsemblPlants"/>
        </authorList>
    </citation>
    <scope>IDENTIFICATION</scope>
</reference>
<evidence type="ECO:0000313" key="2">
    <source>
        <dbReference type="Proteomes" id="UP000015105"/>
    </source>
</evidence>
<dbReference type="Gramene" id="AET6Gv20738300.6">
    <property type="protein sequence ID" value="AET6Gv20738300.6"/>
    <property type="gene ID" value="AET6Gv20738300"/>
</dbReference>
<reference evidence="1" key="3">
    <citation type="journal article" date="2017" name="Nature">
        <title>Genome sequence of the progenitor of the wheat D genome Aegilops tauschii.</title>
        <authorList>
            <person name="Luo M.C."/>
            <person name="Gu Y.Q."/>
            <person name="Puiu D."/>
            <person name="Wang H."/>
            <person name="Twardziok S.O."/>
            <person name="Deal K.R."/>
            <person name="Huo N."/>
            <person name="Zhu T."/>
            <person name="Wang L."/>
            <person name="Wang Y."/>
            <person name="McGuire P.E."/>
            <person name="Liu S."/>
            <person name="Long H."/>
            <person name="Ramasamy R.K."/>
            <person name="Rodriguez J.C."/>
            <person name="Van S.L."/>
            <person name="Yuan L."/>
            <person name="Wang Z."/>
            <person name="Xia Z."/>
            <person name="Xiao L."/>
            <person name="Anderson O.D."/>
            <person name="Ouyang S."/>
            <person name="Liang Y."/>
            <person name="Zimin A.V."/>
            <person name="Pertea G."/>
            <person name="Qi P."/>
            <person name="Bennetzen J.L."/>
            <person name="Dai X."/>
            <person name="Dawson M.W."/>
            <person name="Muller H.G."/>
            <person name="Kugler K."/>
            <person name="Rivarola-Duarte L."/>
            <person name="Spannagl M."/>
            <person name="Mayer K.F.X."/>
            <person name="Lu F.H."/>
            <person name="Bevan M.W."/>
            <person name="Leroy P."/>
            <person name="Li P."/>
            <person name="You F.M."/>
            <person name="Sun Q."/>
            <person name="Liu Z."/>
            <person name="Lyons E."/>
            <person name="Wicker T."/>
            <person name="Salzberg S.L."/>
            <person name="Devos K.M."/>
            <person name="Dvorak J."/>
        </authorList>
    </citation>
    <scope>NUCLEOTIDE SEQUENCE [LARGE SCALE GENOMIC DNA]</scope>
    <source>
        <strain evidence="1">cv. AL8/78</strain>
    </source>
</reference>
<protein>
    <submittedName>
        <fullName evidence="1">Uncharacterized protein</fullName>
    </submittedName>
</protein>
<name>A0A453PI71_AEGTS</name>
<reference evidence="2" key="1">
    <citation type="journal article" date="2014" name="Science">
        <title>Ancient hybridizations among the ancestral genomes of bread wheat.</title>
        <authorList>
            <consortium name="International Wheat Genome Sequencing Consortium,"/>
            <person name="Marcussen T."/>
            <person name="Sandve S.R."/>
            <person name="Heier L."/>
            <person name="Spannagl M."/>
            <person name="Pfeifer M."/>
            <person name="Jakobsen K.S."/>
            <person name="Wulff B.B."/>
            <person name="Steuernagel B."/>
            <person name="Mayer K.F."/>
            <person name="Olsen O.A."/>
        </authorList>
    </citation>
    <scope>NUCLEOTIDE SEQUENCE [LARGE SCALE GENOMIC DNA]</scope>
    <source>
        <strain evidence="2">cv. AL8/78</strain>
    </source>
</reference>
<reference evidence="2" key="2">
    <citation type="journal article" date="2017" name="Nat. Plants">
        <title>The Aegilops tauschii genome reveals multiple impacts of transposons.</title>
        <authorList>
            <person name="Zhao G."/>
            <person name="Zou C."/>
            <person name="Li K."/>
            <person name="Wang K."/>
            <person name="Li T."/>
            <person name="Gao L."/>
            <person name="Zhang X."/>
            <person name="Wang H."/>
            <person name="Yang Z."/>
            <person name="Liu X."/>
            <person name="Jiang W."/>
            <person name="Mao L."/>
            <person name="Kong X."/>
            <person name="Jiao Y."/>
            <person name="Jia J."/>
        </authorList>
    </citation>
    <scope>NUCLEOTIDE SEQUENCE [LARGE SCALE GENOMIC DNA]</scope>
    <source>
        <strain evidence="2">cv. AL8/78</strain>
    </source>
</reference>
<dbReference type="Proteomes" id="UP000015105">
    <property type="component" value="Chromosome 6D"/>
</dbReference>
<keyword evidence="2" id="KW-1185">Reference proteome</keyword>
<proteinExistence type="predicted"/>
<accession>A0A453PI71</accession>